<organism evidence="2 3">
    <name type="scientific">Clostridium sartagoforme</name>
    <dbReference type="NCBI Taxonomy" id="84031"/>
    <lineage>
        <taxon>Bacteria</taxon>
        <taxon>Bacillati</taxon>
        <taxon>Bacillota</taxon>
        <taxon>Clostridia</taxon>
        <taxon>Eubacteriales</taxon>
        <taxon>Clostridiaceae</taxon>
        <taxon>Clostridium</taxon>
    </lineage>
</organism>
<evidence type="ECO:0000313" key="2">
    <source>
        <dbReference type="EMBL" id="TGY39840.1"/>
    </source>
</evidence>
<proteinExistence type="inferred from homology"/>
<dbReference type="Gene3D" id="3.30.70.360">
    <property type="match status" value="1"/>
</dbReference>
<sequence length="383" mass="42506">MKQEMISYIEKHKEDLINLNKFLYENPEKSYEEHKAYKYITDLLEKHDFEVSKDFLELNTSFYATKGTSHPKICFLCEYDAIENEGHITGHNLLTSTSVAAAMALGAIVEKTGGTVTIIGCPGEYLGGTKSIMVKQDVFKDIDIAMLAHPDVVTCESGTSSAIIPLSLKFIGNKGLSFLNKKSYTSLDGILLTLNILNIVEKGFPDDVEVTSILSNGGSTPLLLPLEAEAKFYIRAKEMDVARVVEEKIREIGIYVSKLIRIQSVFSLYEPENEELNTNRSLNRLFSHNLKETGIINIGGPRDINSGLSLGVVSKSIPSIQPFYSIIEDSSTKYGTRDFAKATVSEYGFNEAIKAALALAFTGYDIISNENLLAEVKNEFYKK</sequence>
<dbReference type="PIRSF" id="PIRSF037226">
    <property type="entry name" value="Amidohydrolase_ACY1L2_prd"/>
    <property type="match status" value="1"/>
</dbReference>
<gene>
    <name evidence="2" type="ORF">E5347_16260</name>
</gene>
<dbReference type="Gene3D" id="3.40.630.10">
    <property type="entry name" value="Zn peptidases"/>
    <property type="match status" value="1"/>
</dbReference>
<accession>A0A4V3RKN0</accession>
<dbReference type="Proteomes" id="UP000306888">
    <property type="component" value="Unassembled WGS sequence"/>
</dbReference>
<dbReference type="InterPro" id="IPR017144">
    <property type="entry name" value="Xaa-Arg_dipeptidase"/>
</dbReference>
<dbReference type="GO" id="GO:0071713">
    <property type="term" value="F:para-aminobenzoyl-glutamate hydrolase activity"/>
    <property type="evidence" value="ECO:0007669"/>
    <property type="project" value="TreeGrafter"/>
</dbReference>
<comment type="similarity">
    <text evidence="1">Belongs to the peptidase M20A family.</text>
</comment>
<dbReference type="OrthoDB" id="9781032at2"/>
<dbReference type="PANTHER" id="PTHR30575:SF0">
    <property type="entry name" value="XAA-ARG DIPEPTIDASE"/>
    <property type="match status" value="1"/>
</dbReference>
<protein>
    <recommendedName>
        <fullName evidence="1">Peptidase M20 domain-containing protein 2</fullName>
    </recommendedName>
</protein>
<dbReference type="PANTHER" id="PTHR30575">
    <property type="entry name" value="PEPTIDASE M20"/>
    <property type="match status" value="1"/>
</dbReference>
<dbReference type="GO" id="GO:0046657">
    <property type="term" value="P:folic acid catabolic process"/>
    <property type="evidence" value="ECO:0007669"/>
    <property type="project" value="TreeGrafter"/>
</dbReference>
<keyword evidence="3" id="KW-1185">Reference proteome</keyword>
<name>A0A4V3RKN0_9CLOT</name>
<evidence type="ECO:0000256" key="1">
    <source>
        <dbReference type="PIRNR" id="PIRNR037226"/>
    </source>
</evidence>
<dbReference type="SUPFAM" id="SSF53187">
    <property type="entry name" value="Zn-dependent exopeptidases"/>
    <property type="match status" value="1"/>
</dbReference>
<reference evidence="2 3" key="1">
    <citation type="submission" date="2019-04" db="EMBL/GenBank/DDBJ databases">
        <title>Microbes associate with the intestines of laboratory mice.</title>
        <authorList>
            <person name="Navarre W."/>
            <person name="Wong E."/>
            <person name="Huang K."/>
            <person name="Tropini C."/>
            <person name="Ng K."/>
            <person name="Yu B."/>
        </authorList>
    </citation>
    <scope>NUCLEOTIDE SEQUENCE [LARGE SCALE GENOMIC DNA]</scope>
    <source>
        <strain evidence="2 3">NM50_B9-20</strain>
    </source>
</reference>
<dbReference type="AlphaFoldDB" id="A0A4V3RKN0"/>
<dbReference type="InterPro" id="IPR052030">
    <property type="entry name" value="Peptidase_M20/M20A_hydrolases"/>
</dbReference>
<comment type="caution">
    <text evidence="2">The sequence shown here is derived from an EMBL/GenBank/DDBJ whole genome shotgun (WGS) entry which is preliminary data.</text>
</comment>
<evidence type="ECO:0000313" key="3">
    <source>
        <dbReference type="Proteomes" id="UP000306888"/>
    </source>
</evidence>
<dbReference type="RefSeq" id="WP_136008277.1">
    <property type="nucleotide sequence ID" value="NZ_SRYR01000019.1"/>
</dbReference>
<dbReference type="EMBL" id="SRYR01000019">
    <property type="protein sequence ID" value="TGY39840.1"/>
    <property type="molecule type" value="Genomic_DNA"/>
</dbReference>
<dbReference type="GO" id="GO:0005737">
    <property type="term" value="C:cytoplasm"/>
    <property type="evidence" value="ECO:0007669"/>
    <property type="project" value="TreeGrafter"/>
</dbReference>
<dbReference type="GO" id="GO:0016805">
    <property type="term" value="F:dipeptidase activity"/>
    <property type="evidence" value="ECO:0007669"/>
    <property type="project" value="InterPro"/>
</dbReference>